<evidence type="ECO:0000259" key="11">
    <source>
        <dbReference type="Pfam" id="PF01568"/>
    </source>
</evidence>
<dbReference type="Pfam" id="PF00384">
    <property type="entry name" value="Molybdopterin"/>
    <property type="match status" value="1"/>
</dbReference>
<proteinExistence type="inferred from homology"/>
<comment type="cofactor">
    <cofactor evidence="2">
        <name>[4Fe-4S] cluster</name>
        <dbReference type="ChEBI" id="CHEBI:49883"/>
    </cofactor>
</comment>
<dbReference type="Gene3D" id="3.40.228.10">
    <property type="entry name" value="Dimethylsulfoxide Reductase, domain 2"/>
    <property type="match status" value="1"/>
</dbReference>
<comment type="similarity">
    <text evidence="3">Belongs to the prokaryotic molybdopterin-containing oxidoreductase family.</text>
</comment>
<evidence type="ECO:0000256" key="9">
    <source>
        <dbReference type="ARBA" id="ARBA00023014"/>
    </source>
</evidence>
<evidence type="ECO:0000256" key="5">
    <source>
        <dbReference type="ARBA" id="ARBA00022505"/>
    </source>
</evidence>
<evidence type="ECO:0000259" key="10">
    <source>
        <dbReference type="Pfam" id="PF00384"/>
    </source>
</evidence>
<reference evidence="12 13" key="1">
    <citation type="submission" date="2021-01" db="EMBL/GenBank/DDBJ databases">
        <title>Chryseolinea sp. Jin1 Genome sequencing and assembly.</title>
        <authorList>
            <person name="Kim I."/>
        </authorList>
    </citation>
    <scope>NUCLEOTIDE SEQUENCE [LARGE SCALE GENOMIC DNA]</scope>
    <source>
        <strain evidence="12 13">Jin1</strain>
    </source>
</reference>
<keyword evidence="13" id="KW-1185">Reference proteome</keyword>
<evidence type="ECO:0000313" key="12">
    <source>
        <dbReference type="EMBL" id="MBL0740999.1"/>
    </source>
</evidence>
<dbReference type="NCBIfam" id="TIGR01701">
    <property type="entry name" value="Fdhalpha-like"/>
    <property type="match status" value="1"/>
</dbReference>
<evidence type="ECO:0000256" key="2">
    <source>
        <dbReference type="ARBA" id="ARBA00001966"/>
    </source>
</evidence>
<dbReference type="CDD" id="cd02767">
    <property type="entry name" value="MopB_ydeP"/>
    <property type="match status" value="1"/>
</dbReference>
<dbReference type="Gene3D" id="3.40.50.740">
    <property type="match status" value="1"/>
</dbReference>
<dbReference type="Gene3D" id="2.40.40.20">
    <property type="match status" value="1"/>
</dbReference>
<gene>
    <name evidence="12" type="ORF">JI741_07195</name>
</gene>
<evidence type="ECO:0000256" key="6">
    <source>
        <dbReference type="ARBA" id="ARBA00022723"/>
    </source>
</evidence>
<keyword evidence="6" id="KW-0479">Metal-binding</keyword>
<dbReference type="SUPFAM" id="SSF50692">
    <property type="entry name" value="ADC-like"/>
    <property type="match status" value="1"/>
</dbReference>
<dbReference type="SUPFAM" id="SSF53706">
    <property type="entry name" value="Formate dehydrogenase/DMSO reductase, domains 1-3"/>
    <property type="match status" value="1"/>
</dbReference>
<dbReference type="InterPro" id="IPR006657">
    <property type="entry name" value="MoPterin_dinucl-bd_dom"/>
</dbReference>
<dbReference type="Proteomes" id="UP000613030">
    <property type="component" value="Unassembled WGS sequence"/>
</dbReference>
<comment type="caution">
    <text evidence="12">The sequence shown here is derived from an EMBL/GenBank/DDBJ whole genome shotgun (WGS) entry which is preliminary data.</text>
</comment>
<evidence type="ECO:0000313" key="13">
    <source>
        <dbReference type="Proteomes" id="UP000613030"/>
    </source>
</evidence>
<dbReference type="InterPro" id="IPR006656">
    <property type="entry name" value="Mopterin_OxRdtase"/>
</dbReference>
<keyword evidence="8" id="KW-0408">Iron</keyword>
<name>A0ABS1KNG3_9BACT</name>
<sequence>MSRRKVSIVGPDHFTDIKLGEPKEFAAGLPAVKVALDHALKEMGLLRSIATLSKLNQKDGFDCPGCAWPDPEKRSSLGEFCENGVKAIAEEATTKRVTADFFKQHSVSEMSAWTDYEIGKSGRLTDPMILKPGSNHYEPISWNDAFDRIAQSLRNLKNPNEALFYTSGRSSNEAAFLYGLFVRAFGTNNMPDCSNMCHESSGVALGETLGIGKGSVTLEDFGDAEVVMVIGQNPGTNHPRMLSALEKCKENGGKIVAINPLKEAGLLRFKNPQHVNGVVGGGTSLTDHFLQVKVNQDVALLKLILKKLARLEAERGNVFDRDFINTKTQGLEALLADLENYDDQTLLLQSGVDAVVLDAVVQLLAGKKRIIICWAMGLTQHKNGVDNIKECVNLLLLKGSIGKKGAGTCPVRGHSNVQGDRTVGITHHVSPKLNEAYQRVFGFVPPAQQGLDVVHSIKAMHEGKANVFIALGGNFLSAASDTVYTGEALQNCELTVSISTKLNRTHLVPGQTSLILPTLGRTEQDLRDGKERFVTVENSMGRVHQSHGRLTPSSTNLMSEPEIVAGIAKAYFGESSSIAWDALGKDYDLVREKIAQVFTGFNDYTNRSKDGGFDLPNHTRFGDFSKLPGGRASFSLCKLPNHSLTDARFLLTTIRSHDQFNTTIYGLNDRYRGIHNERRVVFINPDDARELGFTTLDRVDLVSHYAGKKRRATNFLIVPYDIPKGNLAAYFPETNVLIPNDQFADKSNTPISKSVEVDIERVLVETAT</sequence>
<evidence type="ECO:0000256" key="4">
    <source>
        <dbReference type="ARBA" id="ARBA00022485"/>
    </source>
</evidence>
<dbReference type="Pfam" id="PF01568">
    <property type="entry name" value="Molydop_binding"/>
    <property type="match status" value="1"/>
</dbReference>
<dbReference type="InterPro" id="IPR041953">
    <property type="entry name" value="YdeP_MopB"/>
</dbReference>
<dbReference type="InterPro" id="IPR009010">
    <property type="entry name" value="Asp_de-COase-like_dom_sf"/>
</dbReference>
<keyword evidence="7" id="KW-0560">Oxidoreductase</keyword>
<dbReference type="InterPro" id="IPR050123">
    <property type="entry name" value="Prok_molybdopt-oxidoreductase"/>
</dbReference>
<dbReference type="InterPro" id="IPR037951">
    <property type="entry name" value="MopB_CT_YdeP"/>
</dbReference>
<comment type="cofactor">
    <cofactor evidence="1">
        <name>Mo-bis(molybdopterin guanine dinucleotide)</name>
        <dbReference type="ChEBI" id="CHEBI:60539"/>
    </cofactor>
</comment>
<dbReference type="PIRSF" id="PIRSF000144">
    <property type="entry name" value="CbbBc"/>
    <property type="match status" value="1"/>
</dbReference>
<protein>
    <submittedName>
        <fullName evidence="12">FdhF/YdeP family oxidoreductase</fullName>
    </submittedName>
</protein>
<feature type="domain" description="Molybdopterin dinucleotide-binding" evidence="11">
    <location>
        <begin position="649"/>
        <end position="755"/>
    </location>
</feature>
<keyword evidence="4" id="KW-0004">4Fe-4S</keyword>
<organism evidence="12 13">
    <name type="scientific">Chryseolinea lacunae</name>
    <dbReference type="NCBI Taxonomy" id="2801331"/>
    <lineage>
        <taxon>Bacteria</taxon>
        <taxon>Pseudomonadati</taxon>
        <taxon>Bacteroidota</taxon>
        <taxon>Cytophagia</taxon>
        <taxon>Cytophagales</taxon>
        <taxon>Fulvivirgaceae</taxon>
        <taxon>Chryseolinea</taxon>
    </lineage>
</organism>
<keyword evidence="9" id="KW-0411">Iron-sulfur</keyword>
<dbReference type="PANTHER" id="PTHR43105:SF4">
    <property type="entry name" value="PROTEIN YDEP"/>
    <property type="match status" value="1"/>
</dbReference>
<evidence type="ECO:0000256" key="8">
    <source>
        <dbReference type="ARBA" id="ARBA00023004"/>
    </source>
</evidence>
<evidence type="ECO:0000256" key="1">
    <source>
        <dbReference type="ARBA" id="ARBA00001942"/>
    </source>
</evidence>
<dbReference type="CDD" id="cd02787">
    <property type="entry name" value="MopB_CT_ydeP"/>
    <property type="match status" value="1"/>
</dbReference>
<evidence type="ECO:0000256" key="7">
    <source>
        <dbReference type="ARBA" id="ARBA00023002"/>
    </source>
</evidence>
<dbReference type="PANTHER" id="PTHR43105">
    <property type="entry name" value="RESPIRATORY NITRATE REDUCTASE"/>
    <property type="match status" value="1"/>
</dbReference>
<accession>A0ABS1KNG3</accession>
<dbReference type="RefSeq" id="WP_202008363.1">
    <property type="nucleotide sequence ID" value="NZ_JAERRB010000002.1"/>
</dbReference>
<dbReference type="EMBL" id="JAERRB010000002">
    <property type="protein sequence ID" value="MBL0740999.1"/>
    <property type="molecule type" value="Genomic_DNA"/>
</dbReference>
<evidence type="ECO:0000256" key="3">
    <source>
        <dbReference type="ARBA" id="ARBA00010312"/>
    </source>
</evidence>
<keyword evidence="5" id="KW-0500">Molybdenum</keyword>
<dbReference type="InterPro" id="IPR010046">
    <property type="entry name" value="Mopterin_OxRdtse_a_bac"/>
</dbReference>
<feature type="domain" description="Molybdopterin oxidoreductase" evidence="10">
    <location>
        <begin position="123"/>
        <end position="505"/>
    </location>
</feature>